<feature type="domain" description="Protein kinase" evidence="3">
    <location>
        <begin position="273"/>
        <end position="576"/>
    </location>
</feature>
<dbReference type="InterPro" id="IPR008271">
    <property type="entry name" value="Ser/Thr_kinase_AS"/>
</dbReference>
<keyword evidence="1" id="KW-0547">Nucleotide-binding</keyword>
<dbReference type="GO" id="GO:0005886">
    <property type="term" value="C:plasma membrane"/>
    <property type="evidence" value="ECO:0007669"/>
    <property type="project" value="TreeGrafter"/>
</dbReference>
<name>A0A8S1Y6A0_PAROT</name>
<comment type="caution">
    <text evidence="4">The sequence shown here is derived from an EMBL/GenBank/DDBJ whole genome shotgun (WGS) entry which is preliminary data.</text>
</comment>
<dbReference type="PANTHER" id="PTHR27001">
    <property type="entry name" value="OS01G0253100 PROTEIN"/>
    <property type="match status" value="1"/>
</dbReference>
<sequence length="580" mass="68429">MDVEGGVFQIINGDLNTSIEQQQAKIRVEELRQKLVEKYPQTFINVSEDINKGSFNMNFPLETHGGIIKFLFELKIEFQDQQFDFNVYFLDNNGRMIVNQKLLRLQVSRYALRLNGSLRVGSFFLNPVYGDLGLNLACINNKNSEFFDLSNPYYDDLINYMDSLIVTAVHSIRYHYLRILFMINKINLKQFKLYEQYFEKVRYNHNNSINWRKFPKETEQLLQRLKTVVKNQMHLQFNQQEYLKYGPIISKSLQADNSCLIEIVPKNDRELEVDERFQINEGGFCNIYSKEIVFAIKRAGQIQQQSQKRTLVIKLNKSQGADKVKNEVEIIKVLSRKVQNVQDEQQVLPSYSLNYFQFTGCCPYIAQFYLVCERPDLLLMERYYHSSLDYFKSKKQEVLSLSTRIFIAHNIAMGLRYIHNYNIIHMDIKPANILISKTYMAKITDFGEAINTQNISDSEKPGKTMPFCAPEIQQKLENNQFTPAYDIYSFGVLFFELIFDRYPTDFRKQNFKYFEEKLQKQIYSVRQNEDVDKTLGPQYIMKYLLRLGIQCLQPDPKLRPNIDKIILVLKDSLTFLDKVY</sequence>
<dbReference type="Pfam" id="PF00069">
    <property type="entry name" value="Pkinase"/>
    <property type="match status" value="1"/>
</dbReference>
<protein>
    <recommendedName>
        <fullName evidence="3">Protein kinase domain-containing protein</fullName>
    </recommendedName>
</protein>
<dbReference type="PROSITE" id="PS00108">
    <property type="entry name" value="PROTEIN_KINASE_ST"/>
    <property type="match status" value="1"/>
</dbReference>
<keyword evidence="5" id="KW-1185">Reference proteome</keyword>
<dbReference type="InterPro" id="IPR000719">
    <property type="entry name" value="Prot_kinase_dom"/>
</dbReference>
<proteinExistence type="predicted"/>
<evidence type="ECO:0000313" key="4">
    <source>
        <dbReference type="EMBL" id="CAD8209936.1"/>
    </source>
</evidence>
<dbReference type="GO" id="GO:0004672">
    <property type="term" value="F:protein kinase activity"/>
    <property type="evidence" value="ECO:0007669"/>
    <property type="project" value="InterPro"/>
</dbReference>
<dbReference type="PANTHER" id="PTHR27001:SF931">
    <property type="entry name" value="OS11G0664100 PROTEIN"/>
    <property type="match status" value="1"/>
</dbReference>
<evidence type="ECO:0000256" key="1">
    <source>
        <dbReference type="ARBA" id="ARBA00022741"/>
    </source>
</evidence>
<dbReference type="OMA" id="INEGGFC"/>
<evidence type="ECO:0000259" key="3">
    <source>
        <dbReference type="PROSITE" id="PS50011"/>
    </source>
</evidence>
<dbReference type="EMBL" id="CAJJDP010000151">
    <property type="protein sequence ID" value="CAD8209936.1"/>
    <property type="molecule type" value="Genomic_DNA"/>
</dbReference>
<dbReference type="OrthoDB" id="4062651at2759"/>
<dbReference type="SMART" id="SM00220">
    <property type="entry name" value="S_TKc"/>
    <property type="match status" value="1"/>
</dbReference>
<keyword evidence="2" id="KW-0067">ATP-binding</keyword>
<evidence type="ECO:0000313" key="5">
    <source>
        <dbReference type="Proteomes" id="UP000683925"/>
    </source>
</evidence>
<organism evidence="4 5">
    <name type="scientific">Paramecium octaurelia</name>
    <dbReference type="NCBI Taxonomy" id="43137"/>
    <lineage>
        <taxon>Eukaryota</taxon>
        <taxon>Sar</taxon>
        <taxon>Alveolata</taxon>
        <taxon>Ciliophora</taxon>
        <taxon>Intramacronucleata</taxon>
        <taxon>Oligohymenophorea</taxon>
        <taxon>Peniculida</taxon>
        <taxon>Parameciidae</taxon>
        <taxon>Paramecium</taxon>
    </lineage>
</organism>
<dbReference type="Proteomes" id="UP000683925">
    <property type="component" value="Unassembled WGS sequence"/>
</dbReference>
<reference evidence="4" key="1">
    <citation type="submission" date="2021-01" db="EMBL/GenBank/DDBJ databases">
        <authorList>
            <consortium name="Genoscope - CEA"/>
            <person name="William W."/>
        </authorList>
    </citation>
    <scope>NUCLEOTIDE SEQUENCE</scope>
</reference>
<dbReference type="PROSITE" id="PS50011">
    <property type="entry name" value="PROTEIN_KINASE_DOM"/>
    <property type="match status" value="1"/>
</dbReference>
<dbReference type="AlphaFoldDB" id="A0A8S1Y6A0"/>
<dbReference type="FunFam" id="1.10.510.10:FF:001792">
    <property type="entry name" value="Uncharacterized protein"/>
    <property type="match status" value="1"/>
</dbReference>
<dbReference type="GO" id="GO:0005524">
    <property type="term" value="F:ATP binding"/>
    <property type="evidence" value="ECO:0007669"/>
    <property type="project" value="UniProtKB-KW"/>
</dbReference>
<gene>
    <name evidence="4" type="ORF">POCTA_138.1.T1490054</name>
</gene>
<evidence type="ECO:0000256" key="2">
    <source>
        <dbReference type="ARBA" id="ARBA00022840"/>
    </source>
</evidence>
<accession>A0A8S1Y6A0</accession>